<dbReference type="AlphaFoldDB" id="A0A7J9IEF8"/>
<dbReference type="OrthoDB" id="10408022at2759"/>
<proteinExistence type="predicted"/>
<dbReference type="EMBL" id="JABFAD010334923">
    <property type="protein sequence ID" value="MBA0820477.1"/>
    <property type="molecule type" value="Genomic_DNA"/>
</dbReference>
<evidence type="ECO:0000313" key="2">
    <source>
        <dbReference type="EMBL" id="MBA0820477.1"/>
    </source>
</evidence>
<comment type="caution">
    <text evidence="2">The sequence shown here is derived from an EMBL/GenBank/DDBJ whole genome shotgun (WGS) entry which is preliminary data.</text>
</comment>
<gene>
    <name evidence="2" type="ORF">Gohar_028426</name>
</gene>
<accession>A0A7J9IEF8</accession>
<reference evidence="2 3" key="1">
    <citation type="journal article" date="2019" name="Genome Biol. Evol.">
        <title>Insights into the evolution of the New World diploid cottons (Gossypium, subgenus Houzingenia) based on genome sequencing.</title>
        <authorList>
            <person name="Grover C.E."/>
            <person name="Arick M.A. 2nd"/>
            <person name="Thrash A."/>
            <person name="Conover J.L."/>
            <person name="Sanders W.S."/>
            <person name="Peterson D.G."/>
            <person name="Frelichowski J.E."/>
            <person name="Scheffler J.A."/>
            <person name="Scheffler B.E."/>
            <person name="Wendel J.F."/>
        </authorList>
    </citation>
    <scope>NUCLEOTIDE SEQUENCE [LARGE SCALE GENOMIC DNA]</scope>
    <source>
        <strain evidence="2">0</strain>
        <tissue evidence="2">Leaf</tissue>
    </source>
</reference>
<keyword evidence="3" id="KW-1185">Reference proteome</keyword>
<evidence type="ECO:0000313" key="3">
    <source>
        <dbReference type="Proteomes" id="UP000593560"/>
    </source>
</evidence>
<feature type="compositionally biased region" description="Polar residues" evidence="1">
    <location>
        <begin position="10"/>
        <end position="31"/>
    </location>
</feature>
<organism evidence="2 3">
    <name type="scientific">Gossypium harknessii</name>
    <dbReference type="NCBI Taxonomy" id="34285"/>
    <lineage>
        <taxon>Eukaryota</taxon>
        <taxon>Viridiplantae</taxon>
        <taxon>Streptophyta</taxon>
        <taxon>Embryophyta</taxon>
        <taxon>Tracheophyta</taxon>
        <taxon>Spermatophyta</taxon>
        <taxon>Magnoliopsida</taxon>
        <taxon>eudicotyledons</taxon>
        <taxon>Gunneridae</taxon>
        <taxon>Pentapetalae</taxon>
        <taxon>rosids</taxon>
        <taxon>malvids</taxon>
        <taxon>Malvales</taxon>
        <taxon>Malvaceae</taxon>
        <taxon>Malvoideae</taxon>
        <taxon>Gossypium</taxon>
    </lineage>
</organism>
<protein>
    <submittedName>
        <fullName evidence="2">Uncharacterized protein</fullName>
    </submittedName>
</protein>
<dbReference type="Proteomes" id="UP000593560">
    <property type="component" value="Unassembled WGS sequence"/>
</dbReference>
<sequence length="76" mass="9023">MKEWNKRQQETIATLASSQRKVKSTTQQEIGESSHPKLDWMIHWMQELGLSKKKRSFTWKKHNNFEFASKKGVTCQ</sequence>
<name>A0A7J9IEF8_9ROSI</name>
<evidence type="ECO:0000256" key="1">
    <source>
        <dbReference type="SAM" id="MobiDB-lite"/>
    </source>
</evidence>
<feature type="region of interest" description="Disordered" evidence="1">
    <location>
        <begin position="1"/>
        <end position="34"/>
    </location>
</feature>